<keyword evidence="1" id="KW-0472">Membrane</keyword>
<evidence type="ECO:0000313" key="2">
    <source>
        <dbReference type="EMBL" id="BAH76469.1"/>
    </source>
</evidence>
<gene>
    <name evidence="2" type="ordered locus">DMR_29780</name>
</gene>
<evidence type="ECO:0000256" key="1">
    <source>
        <dbReference type="SAM" id="Phobius"/>
    </source>
</evidence>
<dbReference type="STRING" id="573370.DMR_29780"/>
<organism evidence="2 3">
    <name type="scientific">Solidesulfovibrio magneticus (strain ATCC 700980 / DSM 13731 / RS-1)</name>
    <name type="common">Desulfovibrio magneticus</name>
    <dbReference type="NCBI Taxonomy" id="573370"/>
    <lineage>
        <taxon>Bacteria</taxon>
        <taxon>Pseudomonadati</taxon>
        <taxon>Thermodesulfobacteriota</taxon>
        <taxon>Desulfovibrionia</taxon>
        <taxon>Desulfovibrionales</taxon>
        <taxon>Desulfovibrionaceae</taxon>
        <taxon>Solidesulfovibrio</taxon>
    </lineage>
</organism>
<dbReference type="SUPFAM" id="SSF82714">
    <property type="entry name" value="Multidrug efflux transporter AcrB TolC docking domain, DN and DC subdomains"/>
    <property type="match status" value="2"/>
</dbReference>
<dbReference type="PANTHER" id="PTHR32063">
    <property type="match status" value="1"/>
</dbReference>
<dbReference type="KEGG" id="dma:DMR_29780"/>
<feature type="transmembrane region" description="Helical" evidence="1">
    <location>
        <begin position="529"/>
        <end position="547"/>
    </location>
</feature>
<feature type="transmembrane region" description="Helical" evidence="1">
    <location>
        <begin position="389"/>
        <end position="407"/>
    </location>
</feature>
<feature type="transmembrane region" description="Helical" evidence="1">
    <location>
        <begin position="363"/>
        <end position="383"/>
    </location>
</feature>
<keyword evidence="1" id="KW-1133">Transmembrane helix</keyword>
<protein>
    <submittedName>
        <fullName evidence="2">Efflux system protein</fullName>
    </submittedName>
</protein>
<feature type="transmembrane region" description="Helical" evidence="1">
    <location>
        <begin position="987"/>
        <end position="1011"/>
    </location>
</feature>
<dbReference type="OrthoDB" id="9759330at2"/>
<feature type="transmembrane region" description="Helical" evidence="1">
    <location>
        <begin position="885"/>
        <end position="907"/>
    </location>
</feature>
<dbReference type="SUPFAM" id="SSF82693">
    <property type="entry name" value="Multidrug efflux transporter AcrB pore domain, PN1, PN2, PC1 and PC2 subdomains"/>
    <property type="match status" value="2"/>
</dbReference>
<feature type="transmembrane region" description="Helical" evidence="1">
    <location>
        <begin position="428"/>
        <end position="453"/>
    </location>
</feature>
<dbReference type="PRINTS" id="PR00702">
    <property type="entry name" value="ACRIFLAVINRP"/>
</dbReference>
<evidence type="ECO:0000313" key="3">
    <source>
        <dbReference type="Proteomes" id="UP000009071"/>
    </source>
</evidence>
<feature type="transmembrane region" description="Helical" evidence="1">
    <location>
        <begin position="861"/>
        <end position="878"/>
    </location>
</feature>
<dbReference type="GO" id="GO:0042910">
    <property type="term" value="F:xenobiotic transmembrane transporter activity"/>
    <property type="evidence" value="ECO:0007669"/>
    <property type="project" value="TreeGrafter"/>
</dbReference>
<dbReference type="eggNOG" id="COG0841">
    <property type="taxonomic scope" value="Bacteria"/>
</dbReference>
<sequence length="1031" mass="112432">MKGLNLSEWAVTHRPLTLFLIILVSLAGTWSYLHLGRAEDPDFTVKQMIIGAAWPGATADEMQRLVADPIEKKLQEVPYFDKVHTYSRPGAVVMKLEIRESTPTAEVRECWYQVRKRVGDIRFNLPSGVQGPFFNDEFGDVDSVLYVLTGPDFTMRQLKDEAEAIRQALLRVPSVTKVRFYGEQTECIFVEINNAKLATLGIAPQAVFDSIAKQNEVTPAGTLETAADAVHLRVDGALKGVDALAEVPVASDGKVFRLGDIASFHRGPQDPPTFVARHEGQPAIALGVVMAKGGNILELGRDLDAAMANIRADLPLGFEISRVADQPQVVEESVDEFLRSFIEALVIVLAVSFLSLGWRTGIVVALAVPLVLAMVMTVMSALGMSLERISLGALIIALGLLVDDAIISVEMMVVKMEQGYDRVKAATYAWTATAFPMLTGTLVTAAGFLPVGFAKSSSGEYAGGIFWVVAIALVASWLVAVVFTPYLGLKLLPDFHRHGHEDPKAIYRTPIYLWLRRLVVWCVNHRKTVVCLTSLLFAASIVAFSFVSRQFFPSSSRPELLVEVRLPAGSAFKTTAKAVEALERVCQADREVKTSTSYIGSGAPRWFLPMAPELPDVSYGIIVLNTDDAASRDRVKARIEAFAAQGGLPEARVRVTTLFLGPPVGYPVQFRVIGPDAKRVREIAYQVRDVMRANPHTTDVNLDWNEQARAIRLVVDQDRARALGLTPQDIAESLQALLSGVTITQVRDGIELVNVVARAVPEERLRPEVLADLTVSIRNGKIIPLSQAARLEYVYEEPILWRQNRDLTITVRSEVVQGVQAPDVTMQIAPKLKPIVDALPPGYRIETGGAYEESGKANQSIAKLLPMAAGVMLVLLMFQVQSFPSLFLVLTTAPLGLIGAVGALLLFDQPFGFVAMLGVLALAGMIMRNTVILVDQIGKDIAEGMEAGEAVIDATIRRTRPVVLTALAAILAMIPLSRNIFWGPMAVAIMGGLFVATVLTLLFTPALYAMVFRIDRPEKQQTTMGSGRIAQ</sequence>
<dbReference type="AlphaFoldDB" id="C4XHV1"/>
<keyword evidence="3" id="KW-1185">Reference proteome</keyword>
<dbReference type="InterPro" id="IPR001036">
    <property type="entry name" value="Acrflvin-R"/>
</dbReference>
<name>C4XHV1_SOLM1</name>
<reference evidence="2 3" key="1">
    <citation type="journal article" date="2009" name="Genome Res.">
        <title>Whole genome sequence of Desulfovibrio magneticus strain RS-1 revealed common gene clusters in magnetotactic bacteria.</title>
        <authorList>
            <person name="Nakazawa H."/>
            <person name="Arakaki A."/>
            <person name="Narita-Yamada S."/>
            <person name="Yashiro I."/>
            <person name="Jinno K."/>
            <person name="Aoki N."/>
            <person name="Tsuruyama A."/>
            <person name="Okamura Y."/>
            <person name="Tanikawa S."/>
            <person name="Fujita N."/>
            <person name="Takeyama H."/>
            <person name="Matsunaga T."/>
        </authorList>
    </citation>
    <scope>NUCLEOTIDE SEQUENCE [LARGE SCALE GENOMIC DNA]</scope>
    <source>
        <strain evidence="3">ATCC 700980 / DSM 13731 / RS-1</strain>
    </source>
</reference>
<dbReference type="Pfam" id="PF00873">
    <property type="entry name" value="ACR_tran"/>
    <property type="match status" value="1"/>
</dbReference>
<dbReference type="RefSeq" id="WP_015861630.1">
    <property type="nucleotide sequence ID" value="NC_012796.1"/>
</dbReference>
<dbReference type="HOGENOM" id="CLU_002755_1_2_7"/>
<dbReference type="SUPFAM" id="SSF82866">
    <property type="entry name" value="Multidrug efflux transporter AcrB transmembrane domain"/>
    <property type="match status" value="2"/>
</dbReference>
<dbReference type="GO" id="GO:0005886">
    <property type="term" value="C:plasma membrane"/>
    <property type="evidence" value="ECO:0007669"/>
    <property type="project" value="TreeGrafter"/>
</dbReference>
<dbReference type="Gene3D" id="3.30.2090.10">
    <property type="entry name" value="Multidrug efflux transporter AcrB TolC docking domain, DN and DC subdomains"/>
    <property type="match status" value="2"/>
</dbReference>
<feature type="transmembrane region" description="Helical" evidence="1">
    <location>
        <begin position="913"/>
        <end position="934"/>
    </location>
</feature>
<dbReference type="Gene3D" id="3.30.70.1440">
    <property type="entry name" value="Multidrug efflux transporter AcrB pore domain"/>
    <property type="match status" value="1"/>
</dbReference>
<proteinExistence type="predicted"/>
<dbReference type="Gene3D" id="3.30.70.1430">
    <property type="entry name" value="Multidrug efflux transporter AcrB pore domain"/>
    <property type="match status" value="2"/>
</dbReference>
<dbReference type="Proteomes" id="UP000009071">
    <property type="component" value="Chromosome"/>
</dbReference>
<feature type="transmembrane region" description="Helical" evidence="1">
    <location>
        <begin position="962"/>
        <end position="981"/>
    </location>
</feature>
<accession>C4XHV1</accession>
<feature type="transmembrane region" description="Helical" evidence="1">
    <location>
        <begin position="465"/>
        <end position="489"/>
    </location>
</feature>
<keyword evidence="1" id="KW-0812">Transmembrane</keyword>
<dbReference type="Gene3D" id="1.20.1640.10">
    <property type="entry name" value="Multidrug efflux transporter AcrB transmembrane domain"/>
    <property type="match status" value="2"/>
</dbReference>
<dbReference type="InterPro" id="IPR027463">
    <property type="entry name" value="AcrB_DN_DC_subdom"/>
</dbReference>
<dbReference type="PANTHER" id="PTHR32063:SF18">
    <property type="entry name" value="CATION EFFLUX SYSTEM PROTEIN"/>
    <property type="match status" value="1"/>
</dbReference>
<dbReference type="Gene3D" id="3.30.70.1320">
    <property type="entry name" value="Multidrug efflux transporter AcrB pore domain like"/>
    <property type="match status" value="1"/>
</dbReference>
<dbReference type="EMBL" id="AP010904">
    <property type="protein sequence ID" value="BAH76469.1"/>
    <property type="molecule type" value="Genomic_DNA"/>
</dbReference>